<keyword evidence="3" id="KW-0328">Glycosyltransferase</keyword>
<feature type="signal peptide" evidence="13">
    <location>
        <begin position="1"/>
        <end position="22"/>
    </location>
</feature>
<keyword evidence="4" id="KW-0808">Transferase</keyword>
<protein>
    <recommendedName>
        <fullName evidence="11">UDP-D-xylose:beta-D-glucoside alpha-1,3-D-xylosyltransferase</fullName>
        <ecNumber evidence="11">2.4.2.42</ecNumber>
    </recommendedName>
</protein>
<dbReference type="EMBL" id="CAJFCJ010000006">
    <property type="protein sequence ID" value="CAD5115965.1"/>
    <property type="molecule type" value="Genomic_DNA"/>
</dbReference>
<accession>A0A7I8VIB7</accession>
<evidence type="ECO:0000256" key="7">
    <source>
        <dbReference type="ARBA" id="ARBA00022989"/>
    </source>
</evidence>
<gene>
    <name evidence="14" type="ORF">DGYR_LOCUS4648</name>
</gene>
<dbReference type="PANTHER" id="PTHR46012:SF2">
    <property type="entry name" value="IP22168P"/>
    <property type="match status" value="1"/>
</dbReference>
<dbReference type="GO" id="GO:0140563">
    <property type="term" value="F:UDP-D-xylose:beta-D-glucoside alpha-1,3-D-xylosyltransferase activity"/>
    <property type="evidence" value="ECO:0007669"/>
    <property type="project" value="UniProtKB-EC"/>
</dbReference>
<dbReference type="AlphaFoldDB" id="A0A7I8VIB7"/>
<dbReference type="InterPro" id="IPR051993">
    <property type="entry name" value="Glycosyltransferase_8"/>
</dbReference>
<evidence type="ECO:0000256" key="13">
    <source>
        <dbReference type="SAM" id="SignalP"/>
    </source>
</evidence>
<keyword evidence="7" id="KW-1133">Transmembrane helix</keyword>
<evidence type="ECO:0000256" key="10">
    <source>
        <dbReference type="ARBA" id="ARBA00037301"/>
    </source>
</evidence>
<sequence>MFKIFSVTLLYILFLDCLFVFAEENNILLVQKETAKDKGSLEDRKINSEWMETVHIAVVACGDRQPETTIMIKSALILTKGKLHFHIFTEQALREHFKSDFDSFPASTQENFRYDFYDIQYPNDIDMTEWKKIFKLCATQRLFIPDLIPESVTNKLLYVDTDVLFVSPPQEIWTIFHIMNENQISALAPEHEDPSTGWYNRFAQHPYYKPLGVNSGVMLMHLERIRNSSWKKDMIKHYQQYKYKITWGDQDLINIYFSEHPEQLYIYTCEWNYRTDHCMYMSICKEAERYGIKMLHGCRKAFTSDSQPEFRVIYEEYKKFDMDNDNVLSILPNVREGIEKVHDKGKCNVISDLIEITLKKAFADEKRQISDKLNEHEKIKYTKESNIDIDWVFKHNTTIHIAVVACGDRQKETVVMMKSAVIFTKEPIVFHIFAEKELHEQFINDFANWPKKTKNRIRMTLYDIDYPESVNERQWKSLFKLCATQRIFIPYIISPGVTNRVLYVDTDVLFLRSVKDLWGFFDHFNSSQLSALAPEHEDRAMSWYKRFARHPYYGELGVNSGVMLMDLERMRAQKWKEKMIEYFNTYEKNTTWGDQDLINIYFSFSPDQLFIYDCQWNYRPDHCMYWSNCKAGEEYGVSVLHGSRRFFHLREKEPAFCEVYDAINNYQLETEFRTNLFEPLITKLNAPDIKNSNCGKVSHFFYYHLEYHLIALEKENVDY</sequence>
<keyword evidence="6" id="KW-0735">Signal-anchor</keyword>
<comment type="caution">
    <text evidence="14">The sequence shown here is derived from an EMBL/GenBank/DDBJ whole genome shotgun (WGS) entry which is preliminary data.</text>
</comment>
<keyword evidence="5" id="KW-0812">Transmembrane</keyword>
<evidence type="ECO:0000256" key="2">
    <source>
        <dbReference type="ARBA" id="ARBA00006351"/>
    </source>
</evidence>
<evidence type="ECO:0000256" key="1">
    <source>
        <dbReference type="ARBA" id="ARBA00004606"/>
    </source>
</evidence>
<evidence type="ECO:0000256" key="6">
    <source>
        <dbReference type="ARBA" id="ARBA00022968"/>
    </source>
</evidence>
<evidence type="ECO:0000256" key="5">
    <source>
        <dbReference type="ARBA" id="ARBA00022692"/>
    </source>
</evidence>
<keyword evidence="9" id="KW-0325">Glycoprotein</keyword>
<comment type="function">
    <text evidence="10">Glycosyltransferase which elongates the O-linked glucose attached to EGF-like repeats in the extracellular domain of Notch proteins by catalyzing the addition of xylose.</text>
</comment>
<evidence type="ECO:0000313" key="15">
    <source>
        <dbReference type="Proteomes" id="UP000549394"/>
    </source>
</evidence>
<dbReference type="GO" id="GO:0016266">
    <property type="term" value="P:protein O-linked glycosylation via N-acetyl-galactosamine"/>
    <property type="evidence" value="ECO:0007669"/>
    <property type="project" value="TreeGrafter"/>
</dbReference>
<keyword evidence="15" id="KW-1185">Reference proteome</keyword>
<comment type="similarity">
    <text evidence="2">Belongs to the glycosyltransferase 8 family.</text>
</comment>
<evidence type="ECO:0000256" key="9">
    <source>
        <dbReference type="ARBA" id="ARBA00023180"/>
    </source>
</evidence>
<dbReference type="InterPro" id="IPR029044">
    <property type="entry name" value="Nucleotide-diphossugar_trans"/>
</dbReference>
<reference evidence="14 15" key="1">
    <citation type="submission" date="2020-08" db="EMBL/GenBank/DDBJ databases">
        <authorList>
            <person name="Hejnol A."/>
        </authorList>
    </citation>
    <scope>NUCLEOTIDE SEQUENCE [LARGE SCALE GENOMIC DNA]</scope>
</reference>
<evidence type="ECO:0000256" key="12">
    <source>
        <dbReference type="ARBA" id="ARBA00049181"/>
    </source>
</evidence>
<organism evidence="14 15">
    <name type="scientific">Dimorphilus gyrociliatus</name>
    <dbReference type="NCBI Taxonomy" id="2664684"/>
    <lineage>
        <taxon>Eukaryota</taxon>
        <taxon>Metazoa</taxon>
        <taxon>Spiralia</taxon>
        <taxon>Lophotrochozoa</taxon>
        <taxon>Annelida</taxon>
        <taxon>Polychaeta</taxon>
        <taxon>Polychaeta incertae sedis</taxon>
        <taxon>Dinophilidae</taxon>
        <taxon>Dimorphilus</taxon>
    </lineage>
</organism>
<feature type="chain" id="PRO_5029890687" description="UDP-D-xylose:beta-D-glucoside alpha-1,3-D-xylosyltransferase" evidence="13">
    <location>
        <begin position="23"/>
        <end position="719"/>
    </location>
</feature>
<evidence type="ECO:0000256" key="11">
    <source>
        <dbReference type="ARBA" id="ARBA00038854"/>
    </source>
</evidence>
<evidence type="ECO:0000256" key="3">
    <source>
        <dbReference type="ARBA" id="ARBA00022676"/>
    </source>
</evidence>
<dbReference type="OrthoDB" id="6238971at2759"/>
<dbReference type="GO" id="GO:0016020">
    <property type="term" value="C:membrane"/>
    <property type="evidence" value="ECO:0007669"/>
    <property type="project" value="UniProtKB-SubCell"/>
</dbReference>
<keyword evidence="8" id="KW-0472">Membrane</keyword>
<evidence type="ECO:0000256" key="8">
    <source>
        <dbReference type="ARBA" id="ARBA00023136"/>
    </source>
</evidence>
<dbReference type="EC" id="2.4.2.42" evidence="11"/>
<comment type="catalytic activity">
    <reaction evidence="12">
        <text>3-O-(beta-D-glucosyl)-L-seryl-[EGF-like domain protein] + UDP-alpha-D-xylose = 3-O-[alpha-D-xylosyl-(1-&gt;3)-beta-D-glucosyl]-L-seryl-[EGF-like domain protein] + UDP + H(+)</text>
        <dbReference type="Rhea" id="RHEA:56064"/>
        <dbReference type="Rhea" id="RHEA-COMP:14610"/>
        <dbReference type="Rhea" id="RHEA-COMP:14611"/>
        <dbReference type="ChEBI" id="CHEBI:15378"/>
        <dbReference type="ChEBI" id="CHEBI:57632"/>
        <dbReference type="ChEBI" id="CHEBI:58223"/>
        <dbReference type="ChEBI" id="CHEBI:140575"/>
        <dbReference type="ChEBI" id="CHEBI:140576"/>
        <dbReference type="EC" id="2.4.2.42"/>
    </reaction>
</comment>
<dbReference type="SUPFAM" id="SSF53448">
    <property type="entry name" value="Nucleotide-diphospho-sugar transferases"/>
    <property type="match status" value="2"/>
</dbReference>
<evidence type="ECO:0000313" key="14">
    <source>
        <dbReference type="EMBL" id="CAD5115965.1"/>
    </source>
</evidence>
<comment type="subcellular location">
    <subcellularLocation>
        <location evidence="1">Membrane</location>
        <topology evidence="1">Single-pass type II membrane protein</topology>
    </subcellularLocation>
</comment>
<dbReference type="Proteomes" id="UP000549394">
    <property type="component" value="Unassembled WGS sequence"/>
</dbReference>
<evidence type="ECO:0000256" key="4">
    <source>
        <dbReference type="ARBA" id="ARBA00022679"/>
    </source>
</evidence>
<dbReference type="PANTHER" id="PTHR46012">
    <property type="entry name" value="IP22168P"/>
    <property type="match status" value="1"/>
</dbReference>
<dbReference type="Gene3D" id="3.90.550.10">
    <property type="entry name" value="Spore Coat Polysaccharide Biosynthesis Protein SpsA, Chain A"/>
    <property type="match status" value="2"/>
</dbReference>
<dbReference type="Pfam" id="PF01501">
    <property type="entry name" value="Glyco_transf_8"/>
    <property type="match status" value="2"/>
</dbReference>
<proteinExistence type="inferred from homology"/>
<dbReference type="InterPro" id="IPR002495">
    <property type="entry name" value="Glyco_trans_8"/>
</dbReference>
<keyword evidence="13" id="KW-0732">Signal</keyword>
<name>A0A7I8VIB7_9ANNE</name>